<dbReference type="CDD" id="cd00165">
    <property type="entry name" value="S4"/>
    <property type="match status" value="1"/>
</dbReference>
<dbReference type="RefSeq" id="WP_179424977.1">
    <property type="nucleotide sequence ID" value="NZ_JACBZP010000001.1"/>
</dbReference>
<accession>A0A7Z0CZ38</accession>
<evidence type="ECO:0000313" key="4">
    <source>
        <dbReference type="Proteomes" id="UP000539111"/>
    </source>
</evidence>
<dbReference type="EMBL" id="JACBZP010000001">
    <property type="protein sequence ID" value="NYI65936.1"/>
    <property type="molecule type" value="Genomic_DNA"/>
</dbReference>
<dbReference type="GO" id="GO:0003723">
    <property type="term" value="F:RNA binding"/>
    <property type="evidence" value="ECO:0007669"/>
    <property type="project" value="UniProtKB-KW"/>
</dbReference>
<dbReference type="InterPro" id="IPR025109">
    <property type="entry name" value="DUF4031"/>
</dbReference>
<name>A0A7Z0CZ38_9MICO</name>
<dbReference type="Pfam" id="PF13223">
    <property type="entry name" value="DUF4031"/>
    <property type="match status" value="1"/>
</dbReference>
<evidence type="ECO:0000259" key="2">
    <source>
        <dbReference type="Pfam" id="PF13223"/>
    </source>
</evidence>
<dbReference type="Proteomes" id="UP000539111">
    <property type="component" value="Unassembled WGS sequence"/>
</dbReference>
<reference evidence="3 4" key="1">
    <citation type="submission" date="2020-07" db="EMBL/GenBank/DDBJ databases">
        <title>Sequencing the genomes of 1000 actinobacteria strains.</title>
        <authorList>
            <person name="Klenk H.-P."/>
        </authorList>
    </citation>
    <scope>NUCLEOTIDE SEQUENCE [LARGE SCALE GENOMIC DNA]</scope>
    <source>
        <strain evidence="3 4">DSM 26341</strain>
    </source>
</reference>
<dbReference type="InterPro" id="IPR036986">
    <property type="entry name" value="S4_RNA-bd_sf"/>
</dbReference>
<dbReference type="Gene3D" id="3.10.290.10">
    <property type="entry name" value="RNA-binding S4 domain"/>
    <property type="match status" value="1"/>
</dbReference>
<dbReference type="Pfam" id="PF13275">
    <property type="entry name" value="S4_2"/>
    <property type="match status" value="1"/>
</dbReference>
<dbReference type="SUPFAM" id="SSF55174">
    <property type="entry name" value="Alpha-L RNA-binding motif"/>
    <property type="match status" value="1"/>
</dbReference>
<keyword evidence="4" id="KW-1185">Reference proteome</keyword>
<evidence type="ECO:0000256" key="1">
    <source>
        <dbReference type="PROSITE-ProRule" id="PRU00182"/>
    </source>
</evidence>
<evidence type="ECO:0000313" key="3">
    <source>
        <dbReference type="EMBL" id="NYI65936.1"/>
    </source>
</evidence>
<keyword evidence="1" id="KW-0694">RNA-binding</keyword>
<feature type="domain" description="DUF4031" evidence="2">
    <location>
        <begin position="3"/>
        <end position="76"/>
    </location>
</feature>
<protein>
    <submittedName>
        <fullName evidence="3">Ribosome-associated protein YbcJ (S4-like RNA binding protein)</fullName>
    </submittedName>
</protein>
<dbReference type="PROSITE" id="PS50889">
    <property type="entry name" value="S4"/>
    <property type="match status" value="1"/>
</dbReference>
<organism evidence="3 4">
    <name type="scientific">Spelaeicoccus albus</name>
    <dbReference type="NCBI Taxonomy" id="1280376"/>
    <lineage>
        <taxon>Bacteria</taxon>
        <taxon>Bacillati</taxon>
        <taxon>Actinomycetota</taxon>
        <taxon>Actinomycetes</taxon>
        <taxon>Micrococcales</taxon>
        <taxon>Brevibacteriaceae</taxon>
        <taxon>Spelaeicoccus</taxon>
    </lineage>
</organism>
<sequence>MGIFIDEPLWPAHGTEWSHLVSDRSMAELHRFAGATGIPARAFDGDHYDVPAAQLAALVDAGAERVGTRSMVRILMSSGLRAKRPRSAKPRYRSRDKAFAAAILTHADGVRAPGYEAVFAADDVENAIKHAQALEPAVDVAVLTSDACGADERLRAVYLESSTIDGRSSYRHPVGAWVLGRVHWNSVLAGGPSAVPDARVPGDVQWEGHDMAGPREVQIRDSAIRLGQLLKLAGFIGDGSEAKMFLADGRVSVNGHTEDRRGRQLHPGDVVDAAGDAVRVVGP</sequence>
<comment type="caution">
    <text evidence="3">The sequence shown here is derived from an EMBL/GenBank/DDBJ whole genome shotgun (WGS) entry which is preliminary data.</text>
</comment>
<dbReference type="AlphaFoldDB" id="A0A7Z0CZ38"/>
<proteinExistence type="predicted"/>
<gene>
    <name evidence="3" type="ORF">BJY26_000242</name>
</gene>